<feature type="region of interest" description="Disordered" evidence="2">
    <location>
        <begin position="463"/>
        <end position="520"/>
    </location>
</feature>
<gene>
    <name evidence="3" type="ORF">KP509_20G077200</name>
</gene>
<feature type="compositionally biased region" description="Polar residues" evidence="2">
    <location>
        <begin position="185"/>
        <end position="202"/>
    </location>
</feature>
<organism evidence="3 4">
    <name type="scientific">Ceratopteris richardii</name>
    <name type="common">Triangle waterfern</name>
    <dbReference type="NCBI Taxonomy" id="49495"/>
    <lineage>
        <taxon>Eukaryota</taxon>
        <taxon>Viridiplantae</taxon>
        <taxon>Streptophyta</taxon>
        <taxon>Embryophyta</taxon>
        <taxon>Tracheophyta</taxon>
        <taxon>Polypodiopsida</taxon>
        <taxon>Polypodiidae</taxon>
        <taxon>Polypodiales</taxon>
        <taxon>Pteridineae</taxon>
        <taxon>Pteridaceae</taxon>
        <taxon>Parkerioideae</taxon>
        <taxon>Ceratopteris</taxon>
    </lineage>
</organism>
<dbReference type="Proteomes" id="UP000825935">
    <property type="component" value="Chromosome 20"/>
</dbReference>
<feature type="region of interest" description="Disordered" evidence="2">
    <location>
        <begin position="387"/>
        <end position="429"/>
    </location>
</feature>
<feature type="compositionally biased region" description="Low complexity" evidence="2">
    <location>
        <begin position="493"/>
        <end position="503"/>
    </location>
</feature>
<keyword evidence="1" id="KW-0175">Coiled coil</keyword>
<protein>
    <submittedName>
        <fullName evidence="3">Uncharacterized protein</fullName>
    </submittedName>
</protein>
<proteinExistence type="predicted"/>
<feature type="coiled-coil region" evidence="1">
    <location>
        <begin position="566"/>
        <end position="607"/>
    </location>
</feature>
<dbReference type="EMBL" id="CM035425">
    <property type="protein sequence ID" value="KAH7332239.1"/>
    <property type="molecule type" value="Genomic_DNA"/>
</dbReference>
<name>A0A8T2SH86_CERRI</name>
<sequence length="630" mass="69442">MYRLVASVGADAHKSAINEDDDILTVLGGKASCRRKFVINVHLLDENSNTVNEELTITASVAYAHDRSPIVQDDTLFLAEPPLLTTFNGVEYPSQDRPTRLVGGKASFKLAISLLSSKYDNRLFCICFTPQPGISAGDLLGSRTMSCLPEPCYSKPIRSISRKRSSSTTAPPLPISHHVLPQSDCAANSHPSKVKSPESNASEELEKFFRVGPATSSSEEDDKANYPNTGDVGSESASLRYISSNNYKQEAQLLLRPDAIHGNPYYSLHDTYSTRKSPFLPIDTAHCDGYLIRNDPAMHLETTNYNSFSGNTAQTVDCFGRPCILMDAFQHRYPHQHQGYDGIPSLQEELSLIAENALNHEGFSIRKEAKVHMDGQHNEALVNRSLPSVKEERSADSYMDSPGSLGKPKMLMKGCLSPNPATSRSESTSPISAILTSDGSMEHNDAFSQPPSITAATTIERPLSASHPGSRLNSPFRPYNPNAGPARVHTDSQRSSSRSPPYQKGLHRESPETLPVITRPIPDQVMQSALDASSSKRSLDKVLQRLLTDARSHEMNESCSLTGANVADEEQSLLALEATLQDAIQELERKKEELRMKRQHLLEEDEEACIHNAVFQSSSWVESLARKYNY</sequence>
<comment type="caution">
    <text evidence="3">The sequence shown here is derived from an EMBL/GenBank/DDBJ whole genome shotgun (WGS) entry which is preliminary data.</text>
</comment>
<keyword evidence="4" id="KW-1185">Reference proteome</keyword>
<evidence type="ECO:0000256" key="1">
    <source>
        <dbReference type="SAM" id="Coils"/>
    </source>
</evidence>
<dbReference type="OrthoDB" id="10263919at2759"/>
<evidence type="ECO:0000313" key="3">
    <source>
        <dbReference type="EMBL" id="KAH7332239.1"/>
    </source>
</evidence>
<evidence type="ECO:0000256" key="2">
    <source>
        <dbReference type="SAM" id="MobiDB-lite"/>
    </source>
</evidence>
<accession>A0A8T2SH86</accession>
<feature type="region of interest" description="Disordered" evidence="2">
    <location>
        <begin position="159"/>
        <end position="235"/>
    </location>
</feature>
<reference evidence="3" key="1">
    <citation type="submission" date="2021-08" db="EMBL/GenBank/DDBJ databases">
        <title>WGS assembly of Ceratopteris richardii.</title>
        <authorList>
            <person name="Marchant D.B."/>
            <person name="Chen G."/>
            <person name="Jenkins J."/>
            <person name="Shu S."/>
            <person name="Leebens-Mack J."/>
            <person name="Grimwood J."/>
            <person name="Schmutz J."/>
            <person name="Soltis P."/>
            <person name="Soltis D."/>
            <person name="Chen Z.-H."/>
        </authorList>
    </citation>
    <scope>NUCLEOTIDE SEQUENCE</scope>
    <source>
        <strain evidence="3">Whitten #5841</strain>
        <tissue evidence="3">Leaf</tissue>
    </source>
</reference>
<evidence type="ECO:0000313" key="4">
    <source>
        <dbReference type="Proteomes" id="UP000825935"/>
    </source>
</evidence>
<dbReference type="AlphaFoldDB" id="A0A8T2SH86"/>
<feature type="compositionally biased region" description="Polar residues" evidence="2">
    <location>
        <begin position="419"/>
        <end position="429"/>
    </location>
</feature>